<evidence type="ECO:0000313" key="20">
    <source>
        <dbReference type="EMBL" id="TPG28534.1"/>
    </source>
</evidence>
<gene>
    <name evidence="20" type="ORF">EAH82_06930</name>
</gene>
<dbReference type="Gene3D" id="2.40.170.20">
    <property type="entry name" value="TonB-dependent receptor, beta-barrel domain"/>
    <property type="match status" value="1"/>
</dbReference>
<dbReference type="AlphaFoldDB" id="A0A502DU35"/>
<evidence type="ECO:0000256" key="8">
    <source>
        <dbReference type="ARBA" id="ARBA00023004"/>
    </source>
</evidence>
<dbReference type="GO" id="GO:0038023">
    <property type="term" value="F:signaling receptor activity"/>
    <property type="evidence" value="ECO:0007669"/>
    <property type="project" value="InterPro"/>
</dbReference>
<keyword evidence="3 14" id="KW-0813">Transport</keyword>
<evidence type="ECO:0000256" key="15">
    <source>
        <dbReference type="PROSITE-ProRule" id="PRU10144"/>
    </source>
</evidence>
<dbReference type="InterPro" id="IPR000531">
    <property type="entry name" value="Beta-barrel_TonB"/>
</dbReference>
<comment type="subcellular location">
    <subcellularLocation>
        <location evidence="1 14">Cell outer membrane</location>
        <topology evidence="1 14">Multi-pass membrane protein</topology>
    </subcellularLocation>
</comment>
<evidence type="ECO:0000256" key="18">
    <source>
        <dbReference type="SAM" id="SignalP"/>
    </source>
</evidence>
<dbReference type="EMBL" id="RCZI01000002">
    <property type="protein sequence ID" value="TPG28534.1"/>
    <property type="molecule type" value="Genomic_DNA"/>
</dbReference>
<dbReference type="PANTHER" id="PTHR32552:SF74">
    <property type="entry name" value="HYDROXAMATE SIDEROPHORE RECEPTOR FHUE"/>
    <property type="match status" value="1"/>
</dbReference>
<feature type="region of interest" description="Disordered" evidence="17">
    <location>
        <begin position="475"/>
        <end position="512"/>
    </location>
</feature>
<evidence type="ECO:0000256" key="12">
    <source>
        <dbReference type="ARBA" id="ARBA00023170"/>
    </source>
</evidence>
<evidence type="ECO:0000259" key="19">
    <source>
        <dbReference type="SMART" id="SM00965"/>
    </source>
</evidence>
<dbReference type="InterPro" id="IPR037066">
    <property type="entry name" value="Plug_dom_sf"/>
</dbReference>
<dbReference type="Pfam" id="PF07660">
    <property type="entry name" value="STN"/>
    <property type="match status" value="1"/>
</dbReference>
<keyword evidence="6 14" id="KW-0812">Transmembrane</keyword>
<evidence type="ECO:0000256" key="10">
    <source>
        <dbReference type="ARBA" id="ARBA00023077"/>
    </source>
</evidence>
<evidence type="ECO:0000256" key="7">
    <source>
        <dbReference type="ARBA" id="ARBA00022729"/>
    </source>
</evidence>
<keyword evidence="11 14" id="KW-0472">Membrane</keyword>
<keyword evidence="12 20" id="KW-0675">Receptor</keyword>
<dbReference type="NCBIfam" id="TIGR01783">
    <property type="entry name" value="TonB-siderophor"/>
    <property type="match status" value="1"/>
</dbReference>
<sequence length="830" mass="88707">MPMTRTPFALAPLALAALLALVAPHAVMAQSEAVAITIAAQPLAQGLTALAQQTRTTLVAAPALLAGKTAPAVSGRLTPRQALDRLLAGSGLVANIDGTAITVQKASDELAGGVTTLREVRVSARREGETEGTGSYTSEAITVGKTAQAMRELPQSVSVLTYQRLADQNITSVGKAAEQAVGITVQDGEDRFEKIYSRGFEIDSIQLDGGAPMSTSSTLYGYATYDLAEYDRVELLRGAAGLLNGTGNPGGAVNLVRKMPTATPQFGVTLSAGSWDNYRTELDASGPLAFDGKVRGRAVVAYEDRGYFFDHAQSKNPLIYGVLEADIGPSAVLTLGAREQHVRAKGTSASVPRYANGADIGLPRSTGLTTDWSFRDIDSKEVFAKLAWRLADRWTLRANATHTEQEGYQKGGFYSGAVALNGQTSVWRGTTTATSNEQRLFDLNLSGAFDMFGRTHELLVGADVQDIASRWRGTAAHGGPVPAGRPVNVFDPDSTPWPEPPTGPWSRDYSPNTQKQYGGYGTLRLEIADRTKLILGARANKFKYNQVYSTLGTNGAWAVNSVTQYSEPTKVTPFGGLVHDFNDTWTGYVSYAEIYRPQANNKAGPAPGTGLEPMRGSNAEVGVKGALLDGRLNAAFALYRIVQDGRAIRDPNYPSSNSAFAGSCCYLAMGKVVSQGFDAEVNGELARGLNLTAGYTYNDNRNKTENAAFSTITPKHLVKLWGTWQLPQAAAWNVGGGATLQSAQSVMGTAAGFNAATGQYNGPSVPYSYKQAGYAVWNAMAEYRFDPHWAVTLNVNNLFDKTYYRTLAGSSGGNFYGEPRNVMVTLRGKF</sequence>
<dbReference type="InterPro" id="IPR012910">
    <property type="entry name" value="Plug_dom"/>
</dbReference>
<keyword evidence="5" id="KW-0410">Iron transport</keyword>
<evidence type="ECO:0000256" key="1">
    <source>
        <dbReference type="ARBA" id="ARBA00004571"/>
    </source>
</evidence>
<keyword evidence="9" id="KW-0406">Ion transport</keyword>
<dbReference type="GO" id="GO:0009279">
    <property type="term" value="C:cell outer membrane"/>
    <property type="evidence" value="ECO:0007669"/>
    <property type="project" value="UniProtKB-SubCell"/>
</dbReference>
<evidence type="ECO:0000256" key="9">
    <source>
        <dbReference type="ARBA" id="ARBA00023065"/>
    </source>
</evidence>
<dbReference type="OrthoDB" id="174652at2"/>
<dbReference type="InterPro" id="IPR011662">
    <property type="entry name" value="Secretin/TonB_short_N"/>
</dbReference>
<dbReference type="SUPFAM" id="SSF56935">
    <property type="entry name" value="Porins"/>
    <property type="match status" value="1"/>
</dbReference>
<dbReference type="Gene3D" id="3.55.50.30">
    <property type="match status" value="1"/>
</dbReference>
<evidence type="ECO:0000256" key="11">
    <source>
        <dbReference type="ARBA" id="ARBA00023136"/>
    </source>
</evidence>
<accession>A0A502DU35</accession>
<dbReference type="PROSITE" id="PS52016">
    <property type="entry name" value="TONB_DEPENDENT_REC_3"/>
    <property type="match status" value="1"/>
</dbReference>
<evidence type="ECO:0000256" key="2">
    <source>
        <dbReference type="ARBA" id="ARBA00009810"/>
    </source>
</evidence>
<keyword evidence="8" id="KW-0408">Iron</keyword>
<dbReference type="InterPro" id="IPR039426">
    <property type="entry name" value="TonB-dep_rcpt-like"/>
</dbReference>
<feature type="short sequence motif" description="TonB C-terminal box" evidence="15">
    <location>
        <begin position="813"/>
        <end position="830"/>
    </location>
</feature>
<comment type="caution">
    <text evidence="20">The sequence shown here is derived from an EMBL/GenBank/DDBJ whole genome shotgun (WGS) entry which is preliminary data.</text>
</comment>
<dbReference type="PROSITE" id="PS01156">
    <property type="entry name" value="TONB_DEPENDENT_REC_2"/>
    <property type="match status" value="1"/>
</dbReference>
<evidence type="ECO:0000313" key="21">
    <source>
        <dbReference type="Proteomes" id="UP000319212"/>
    </source>
</evidence>
<evidence type="ECO:0000256" key="4">
    <source>
        <dbReference type="ARBA" id="ARBA00022452"/>
    </source>
</evidence>
<evidence type="ECO:0000256" key="13">
    <source>
        <dbReference type="ARBA" id="ARBA00023237"/>
    </source>
</evidence>
<name>A0A502DU35_9BURK</name>
<dbReference type="PANTHER" id="PTHR32552">
    <property type="entry name" value="FERRICHROME IRON RECEPTOR-RELATED"/>
    <property type="match status" value="1"/>
</dbReference>
<dbReference type="GO" id="GO:0015891">
    <property type="term" value="P:siderophore transport"/>
    <property type="evidence" value="ECO:0007669"/>
    <property type="project" value="InterPro"/>
</dbReference>
<evidence type="ECO:0000256" key="16">
    <source>
        <dbReference type="RuleBase" id="RU003357"/>
    </source>
</evidence>
<evidence type="ECO:0000256" key="6">
    <source>
        <dbReference type="ARBA" id="ARBA00022692"/>
    </source>
</evidence>
<keyword evidence="4 14" id="KW-1134">Transmembrane beta strand</keyword>
<keyword evidence="7 18" id="KW-0732">Signal</keyword>
<feature type="chain" id="PRO_5021472367" evidence="18">
    <location>
        <begin position="30"/>
        <end position="830"/>
    </location>
</feature>
<feature type="domain" description="Secretin/TonB short N-terminal" evidence="19">
    <location>
        <begin position="56"/>
        <end position="106"/>
    </location>
</feature>
<dbReference type="GO" id="GO:0015344">
    <property type="term" value="F:siderophore uptake transmembrane transporter activity"/>
    <property type="evidence" value="ECO:0007669"/>
    <property type="project" value="TreeGrafter"/>
</dbReference>
<protein>
    <submittedName>
        <fullName evidence="20">TonB-dependent siderophore receptor</fullName>
    </submittedName>
</protein>
<dbReference type="Pfam" id="PF07715">
    <property type="entry name" value="Plug"/>
    <property type="match status" value="1"/>
</dbReference>
<dbReference type="Gene3D" id="2.170.130.10">
    <property type="entry name" value="TonB-dependent receptor, plug domain"/>
    <property type="match status" value="1"/>
</dbReference>
<proteinExistence type="inferred from homology"/>
<keyword evidence="13 14" id="KW-0998">Cell outer membrane</keyword>
<evidence type="ECO:0000256" key="14">
    <source>
        <dbReference type="PROSITE-ProRule" id="PRU01360"/>
    </source>
</evidence>
<feature type="signal peptide" evidence="18">
    <location>
        <begin position="1"/>
        <end position="29"/>
    </location>
</feature>
<dbReference type="Pfam" id="PF00593">
    <property type="entry name" value="TonB_dep_Rec_b-barrel"/>
    <property type="match status" value="1"/>
</dbReference>
<evidence type="ECO:0000256" key="17">
    <source>
        <dbReference type="SAM" id="MobiDB-lite"/>
    </source>
</evidence>
<evidence type="ECO:0000256" key="3">
    <source>
        <dbReference type="ARBA" id="ARBA00022448"/>
    </source>
</evidence>
<keyword evidence="10 16" id="KW-0798">TonB box</keyword>
<reference evidence="20 21" key="1">
    <citation type="journal article" date="2019" name="Environ. Microbiol.">
        <title>Species interactions and distinct microbial communities in high Arctic permafrost affected cryosols are associated with the CH4 and CO2 gas fluxes.</title>
        <authorList>
            <person name="Altshuler I."/>
            <person name="Hamel J."/>
            <person name="Turney S."/>
            <person name="Magnuson E."/>
            <person name="Levesque R."/>
            <person name="Greer C."/>
            <person name="Whyte L.G."/>
        </authorList>
    </citation>
    <scope>NUCLEOTIDE SEQUENCE [LARGE SCALE GENOMIC DNA]</scope>
    <source>
        <strain evidence="20 21">S06.C</strain>
    </source>
</reference>
<dbReference type="InterPro" id="IPR010105">
    <property type="entry name" value="TonB_sidphr_rcpt"/>
</dbReference>
<dbReference type="InterPro" id="IPR010917">
    <property type="entry name" value="TonB_rcpt_CS"/>
</dbReference>
<comment type="similarity">
    <text evidence="2 14 16">Belongs to the TonB-dependent receptor family.</text>
</comment>
<evidence type="ECO:0000256" key="5">
    <source>
        <dbReference type="ARBA" id="ARBA00022496"/>
    </source>
</evidence>
<dbReference type="SMART" id="SM00965">
    <property type="entry name" value="STN"/>
    <property type="match status" value="1"/>
</dbReference>
<dbReference type="CDD" id="cd01347">
    <property type="entry name" value="ligand_gated_channel"/>
    <property type="match status" value="1"/>
</dbReference>
<dbReference type="InterPro" id="IPR036942">
    <property type="entry name" value="Beta-barrel_TonB_sf"/>
</dbReference>
<organism evidence="20 21">
    <name type="scientific">Variovorax guangxiensis</name>
    <dbReference type="NCBI Taxonomy" id="1775474"/>
    <lineage>
        <taxon>Bacteria</taxon>
        <taxon>Pseudomonadati</taxon>
        <taxon>Pseudomonadota</taxon>
        <taxon>Betaproteobacteria</taxon>
        <taxon>Burkholderiales</taxon>
        <taxon>Comamonadaceae</taxon>
        <taxon>Variovorax</taxon>
    </lineage>
</organism>
<dbReference type="Proteomes" id="UP000319212">
    <property type="component" value="Unassembled WGS sequence"/>
</dbReference>